<proteinExistence type="predicted"/>
<dbReference type="EMBL" id="BART01040243">
    <property type="protein sequence ID" value="GAH27451.1"/>
    <property type="molecule type" value="Genomic_DNA"/>
</dbReference>
<protein>
    <submittedName>
        <fullName evidence="1">Uncharacterized protein</fullName>
    </submittedName>
</protein>
<organism evidence="1">
    <name type="scientific">marine sediment metagenome</name>
    <dbReference type="NCBI Taxonomy" id="412755"/>
    <lineage>
        <taxon>unclassified sequences</taxon>
        <taxon>metagenomes</taxon>
        <taxon>ecological metagenomes</taxon>
    </lineage>
</organism>
<name>X1E2I2_9ZZZZ</name>
<feature type="non-terminal residue" evidence="1">
    <location>
        <position position="1"/>
    </location>
</feature>
<reference evidence="1" key="1">
    <citation type="journal article" date="2014" name="Front. Microbiol.">
        <title>High frequency of phylogenetically diverse reductive dehalogenase-homologous genes in deep subseafloor sedimentary metagenomes.</title>
        <authorList>
            <person name="Kawai M."/>
            <person name="Futagami T."/>
            <person name="Toyoda A."/>
            <person name="Takaki Y."/>
            <person name="Nishi S."/>
            <person name="Hori S."/>
            <person name="Arai W."/>
            <person name="Tsubouchi T."/>
            <person name="Morono Y."/>
            <person name="Uchiyama I."/>
            <person name="Ito T."/>
            <person name="Fujiyama A."/>
            <person name="Inagaki F."/>
            <person name="Takami H."/>
        </authorList>
    </citation>
    <scope>NUCLEOTIDE SEQUENCE</scope>
    <source>
        <strain evidence="1">Expedition CK06-06</strain>
    </source>
</reference>
<comment type="caution">
    <text evidence="1">The sequence shown here is derived from an EMBL/GenBank/DDBJ whole genome shotgun (WGS) entry which is preliminary data.</text>
</comment>
<sequence length="42" mass="4735">NKEIADLLEIGSSTVTDVLRGRYKENDFIIKLSAEIDKNVNL</sequence>
<gene>
    <name evidence="1" type="ORF">S01H4_65634</name>
</gene>
<evidence type="ECO:0000313" key="1">
    <source>
        <dbReference type="EMBL" id="GAH27451.1"/>
    </source>
</evidence>
<dbReference type="AlphaFoldDB" id="X1E2I2"/>
<accession>X1E2I2</accession>